<sequence length="107" mass="11245">MAIVAFVSSVPISAILEPIAKTHVSSLTGTSMMVEEPLISAVSIPTLAIVAINASLLALTTTLAANEALLSLGAHAASPYQTRSWLVEKDVQELLTLRFDRSNIISA</sequence>
<evidence type="ECO:0000313" key="3">
    <source>
        <dbReference type="Proteomes" id="UP000243459"/>
    </source>
</evidence>
<dbReference type="Proteomes" id="UP000243459">
    <property type="component" value="Unassembled WGS sequence"/>
</dbReference>
<dbReference type="EMBL" id="KV863533">
    <property type="protein sequence ID" value="ONK55359.1"/>
    <property type="molecule type" value="Genomic_DNA"/>
</dbReference>
<keyword evidence="1" id="KW-0472">Membrane</keyword>
<dbReference type="AlphaFoldDB" id="A0A1R3L6Y5"/>
<reference evidence="3" key="1">
    <citation type="journal article" date="2017" name="Nat. Commun.">
        <title>The asparagus genome sheds light on the origin and evolution of a young Y chromosome.</title>
        <authorList>
            <person name="Harkess A."/>
            <person name="Zhou J."/>
            <person name="Xu C."/>
            <person name="Bowers J.E."/>
            <person name="Van der Hulst R."/>
            <person name="Ayyampalayam S."/>
            <person name="Mercati F."/>
            <person name="Riccardi P."/>
            <person name="McKain M.R."/>
            <person name="Kakrana A."/>
            <person name="Tang H."/>
            <person name="Ray J."/>
            <person name="Groenendijk J."/>
            <person name="Arikit S."/>
            <person name="Mathioni S.M."/>
            <person name="Nakano M."/>
            <person name="Shan H."/>
            <person name="Telgmann-Rauber A."/>
            <person name="Kanno A."/>
            <person name="Yue Z."/>
            <person name="Chen H."/>
            <person name="Li W."/>
            <person name="Chen Y."/>
            <person name="Xu X."/>
            <person name="Zhang Y."/>
            <person name="Luo S."/>
            <person name="Chen H."/>
            <person name="Gao J."/>
            <person name="Mao Z."/>
            <person name="Pires J.C."/>
            <person name="Luo M."/>
            <person name="Kudrna D."/>
            <person name="Wing R.A."/>
            <person name="Meyers B.C."/>
            <person name="Yi K."/>
            <person name="Kong H."/>
            <person name="Lavrijsen P."/>
            <person name="Sunseri F."/>
            <person name="Falavigna A."/>
            <person name="Ye Y."/>
            <person name="Leebens-Mack J.H."/>
            <person name="Chen G."/>
        </authorList>
    </citation>
    <scope>NUCLEOTIDE SEQUENCE [LARGE SCALE GENOMIC DNA]</scope>
    <source>
        <strain evidence="3">cv. DH0086</strain>
    </source>
</reference>
<protein>
    <submittedName>
        <fullName evidence="2">Uncharacterized protein</fullName>
    </submittedName>
</protein>
<organism evidence="2 3">
    <name type="scientific">Asparagus officinalis</name>
    <name type="common">Garden asparagus</name>
    <dbReference type="NCBI Taxonomy" id="4686"/>
    <lineage>
        <taxon>Eukaryota</taxon>
        <taxon>Viridiplantae</taxon>
        <taxon>Streptophyta</taxon>
        <taxon>Embryophyta</taxon>
        <taxon>Tracheophyta</taxon>
        <taxon>Spermatophyta</taxon>
        <taxon>Magnoliopsida</taxon>
        <taxon>Liliopsida</taxon>
        <taxon>Asparagales</taxon>
        <taxon>Asparagaceae</taxon>
        <taxon>Asparagoideae</taxon>
        <taxon>Asparagus</taxon>
    </lineage>
</organism>
<accession>A0A1R3L6Y5</accession>
<dbReference type="Gramene" id="ONK55359">
    <property type="protein sequence ID" value="ONK55359"/>
    <property type="gene ID" value="A4U43_UnF4360"/>
</dbReference>
<gene>
    <name evidence="2" type="ORF">A4U43_UnF4360</name>
</gene>
<keyword evidence="1" id="KW-0812">Transmembrane</keyword>
<keyword evidence="3" id="KW-1185">Reference proteome</keyword>
<keyword evidence="1" id="KW-1133">Transmembrane helix</keyword>
<name>A0A1R3L6Y5_ASPOF</name>
<evidence type="ECO:0000313" key="2">
    <source>
        <dbReference type="EMBL" id="ONK55359.1"/>
    </source>
</evidence>
<evidence type="ECO:0000256" key="1">
    <source>
        <dbReference type="SAM" id="Phobius"/>
    </source>
</evidence>
<proteinExistence type="predicted"/>
<feature type="transmembrane region" description="Helical" evidence="1">
    <location>
        <begin position="38"/>
        <end position="59"/>
    </location>
</feature>